<evidence type="ECO:0000256" key="2">
    <source>
        <dbReference type="ARBA" id="ARBA00023172"/>
    </source>
</evidence>
<dbReference type="InterPro" id="IPR044068">
    <property type="entry name" value="CB"/>
</dbReference>
<reference evidence="6" key="1">
    <citation type="submission" date="2021-01" db="EMBL/GenBank/DDBJ databases">
        <title>Whole genome shotgun sequence of Virgisporangium aliadipatigenens NBRC 105644.</title>
        <authorList>
            <person name="Komaki H."/>
            <person name="Tamura T."/>
        </authorList>
    </citation>
    <scope>NUCLEOTIDE SEQUENCE</scope>
    <source>
        <strain evidence="6">NBRC 105644</strain>
    </source>
</reference>
<feature type="domain" description="Core-binding (CB)" evidence="5">
    <location>
        <begin position="33"/>
        <end position="113"/>
    </location>
</feature>
<evidence type="ECO:0000313" key="6">
    <source>
        <dbReference type="EMBL" id="GIJ51646.1"/>
    </source>
</evidence>
<keyword evidence="7" id="KW-1185">Reference proteome</keyword>
<keyword evidence="2" id="KW-0233">DNA recombination</keyword>
<dbReference type="AlphaFoldDB" id="A0A8J3YUA3"/>
<accession>A0A8J3YUA3</accession>
<evidence type="ECO:0000259" key="5">
    <source>
        <dbReference type="PROSITE" id="PS51900"/>
    </source>
</evidence>
<dbReference type="PROSITE" id="PS51898">
    <property type="entry name" value="TYR_RECOMBINASE"/>
    <property type="match status" value="1"/>
</dbReference>
<gene>
    <name evidence="6" type="ORF">Val02_85320</name>
</gene>
<sequence>MRDVLAINVGGDAPSDMTDFDSSEPAVPSSAVLVLRAAVAAYLGRYRGQTRLHTESDLRIYLRWCTDHGIDVMAAVRVDIERYVRWLQDVRRFQPSTVSRRLSVVVGFYRVCVIDALLPNSPAAYVRRPPVPAESPTLGLGHLQFEALITAARLSGNSNDFALVALLGLLGLRIFEACGASIEDLGEEHGHRVLRVRGKGGKVVLVPLPPAVGRAIDRACDDRTGGPILRNSLGRRMDRHAASRRLGHLAATAGIRMPRMHPHMPRHTFVTTMLDAGVSLRDVQIAARHADPRTTMRYDRARKILDRHPNYILAAYMASGT</sequence>
<dbReference type="PANTHER" id="PTHR30349">
    <property type="entry name" value="PHAGE INTEGRASE-RELATED"/>
    <property type="match status" value="1"/>
</dbReference>
<proteinExistence type="predicted"/>
<comment type="caution">
    <text evidence="6">The sequence shown here is derived from an EMBL/GenBank/DDBJ whole genome shotgun (WGS) entry which is preliminary data.</text>
</comment>
<dbReference type="InterPro" id="IPR011010">
    <property type="entry name" value="DNA_brk_join_enz"/>
</dbReference>
<evidence type="ECO:0000259" key="4">
    <source>
        <dbReference type="PROSITE" id="PS51898"/>
    </source>
</evidence>
<dbReference type="GO" id="GO:0003677">
    <property type="term" value="F:DNA binding"/>
    <property type="evidence" value="ECO:0007669"/>
    <property type="project" value="UniProtKB-UniRule"/>
</dbReference>
<evidence type="ECO:0000256" key="1">
    <source>
        <dbReference type="ARBA" id="ARBA00023125"/>
    </source>
</evidence>
<feature type="domain" description="Tyr recombinase" evidence="4">
    <location>
        <begin position="135"/>
        <end position="317"/>
    </location>
</feature>
<dbReference type="GO" id="GO:0015074">
    <property type="term" value="P:DNA integration"/>
    <property type="evidence" value="ECO:0007669"/>
    <property type="project" value="InterPro"/>
</dbReference>
<protein>
    <recommendedName>
        <fullName evidence="8">Integrase</fullName>
    </recommendedName>
</protein>
<dbReference type="GO" id="GO:0006310">
    <property type="term" value="P:DNA recombination"/>
    <property type="evidence" value="ECO:0007669"/>
    <property type="project" value="UniProtKB-KW"/>
</dbReference>
<evidence type="ECO:0000313" key="7">
    <source>
        <dbReference type="Proteomes" id="UP000619260"/>
    </source>
</evidence>
<evidence type="ECO:0008006" key="8">
    <source>
        <dbReference type="Google" id="ProtNLM"/>
    </source>
</evidence>
<organism evidence="6 7">
    <name type="scientific">Virgisporangium aliadipatigenens</name>
    <dbReference type="NCBI Taxonomy" id="741659"/>
    <lineage>
        <taxon>Bacteria</taxon>
        <taxon>Bacillati</taxon>
        <taxon>Actinomycetota</taxon>
        <taxon>Actinomycetes</taxon>
        <taxon>Micromonosporales</taxon>
        <taxon>Micromonosporaceae</taxon>
        <taxon>Virgisporangium</taxon>
    </lineage>
</organism>
<dbReference type="InterPro" id="IPR010998">
    <property type="entry name" value="Integrase_recombinase_N"/>
</dbReference>
<dbReference type="Gene3D" id="1.10.150.130">
    <property type="match status" value="1"/>
</dbReference>
<dbReference type="Proteomes" id="UP000619260">
    <property type="component" value="Unassembled WGS sequence"/>
</dbReference>
<dbReference type="PROSITE" id="PS51900">
    <property type="entry name" value="CB"/>
    <property type="match status" value="1"/>
</dbReference>
<dbReference type="Pfam" id="PF00589">
    <property type="entry name" value="Phage_integrase"/>
    <property type="match status" value="1"/>
</dbReference>
<dbReference type="InterPro" id="IPR013762">
    <property type="entry name" value="Integrase-like_cat_sf"/>
</dbReference>
<dbReference type="PANTHER" id="PTHR30349:SF81">
    <property type="entry name" value="TYROSINE RECOMBINASE XERC"/>
    <property type="match status" value="1"/>
</dbReference>
<dbReference type="EMBL" id="BOPF01000052">
    <property type="protein sequence ID" value="GIJ51646.1"/>
    <property type="molecule type" value="Genomic_DNA"/>
</dbReference>
<dbReference type="InterPro" id="IPR002104">
    <property type="entry name" value="Integrase_catalytic"/>
</dbReference>
<evidence type="ECO:0000256" key="3">
    <source>
        <dbReference type="PROSITE-ProRule" id="PRU01248"/>
    </source>
</evidence>
<dbReference type="SUPFAM" id="SSF56349">
    <property type="entry name" value="DNA breaking-rejoining enzymes"/>
    <property type="match status" value="1"/>
</dbReference>
<dbReference type="InterPro" id="IPR050090">
    <property type="entry name" value="Tyrosine_recombinase_XerCD"/>
</dbReference>
<dbReference type="Gene3D" id="1.10.443.10">
    <property type="entry name" value="Intergrase catalytic core"/>
    <property type="match status" value="1"/>
</dbReference>
<keyword evidence="1 3" id="KW-0238">DNA-binding</keyword>
<name>A0A8J3YUA3_9ACTN</name>